<feature type="binding site" evidence="10">
    <location>
        <position position="196"/>
    </location>
    <ligand>
        <name>substrate</name>
    </ligand>
</feature>
<evidence type="ECO:0000256" key="9">
    <source>
        <dbReference type="ARBA" id="ARBA00023211"/>
    </source>
</evidence>
<dbReference type="GO" id="GO:0005737">
    <property type="term" value="C:cytoplasm"/>
    <property type="evidence" value="ECO:0007669"/>
    <property type="project" value="InterPro"/>
</dbReference>
<comment type="catalytic activity">
    <reaction evidence="10">
        <text>UDP-2-N,3-O-bis[(3R)-3-hydroxytetradecanoyl]-alpha-D-glucosamine + H2O = 2-N,3-O-bis[(3R)-3-hydroxytetradecanoyl]-alpha-D-glucosaminyl 1-phosphate + UMP + 2 H(+)</text>
        <dbReference type="Rhea" id="RHEA:25213"/>
        <dbReference type="ChEBI" id="CHEBI:15377"/>
        <dbReference type="ChEBI" id="CHEBI:15378"/>
        <dbReference type="ChEBI" id="CHEBI:57865"/>
        <dbReference type="ChEBI" id="CHEBI:57957"/>
        <dbReference type="ChEBI" id="CHEBI:78847"/>
        <dbReference type="EC" id="3.6.1.54"/>
    </reaction>
</comment>
<dbReference type="EMBL" id="CP043420">
    <property type="protein sequence ID" value="QEL11015.1"/>
    <property type="molecule type" value="Genomic_DNA"/>
</dbReference>
<dbReference type="Proteomes" id="UP000322553">
    <property type="component" value="Chromosome"/>
</dbReference>
<keyword evidence="6 10" id="KW-0378">Hydrolase</keyword>
<evidence type="ECO:0000256" key="3">
    <source>
        <dbReference type="ARBA" id="ARBA00022519"/>
    </source>
</evidence>
<feature type="binding site" evidence="10">
    <location>
        <position position="10"/>
    </location>
    <ligand>
        <name>Mn(2+)</name>
        <dbReference type="ChEBI" id="CHEBI:29035"/>
        <label>1</label>
    </ligand>
</feature>
<gene>
    <name evidence="10" type="primary">lpxH</name>
    <name evidence="11" type="ORF">FY550_07660</name>
</gene>
<evidence type="ECO:0000313" key="11">
    <source>
        <dbReference type="EMBL" id="QEL11015.1"/>
    </source>
</evidence>
<feature type="binding site" evidence="10">
    <location>
        <position position="168"/>
    </location>
    <ligand>
        <name>substrate</name>
    </ligand>
</feature>
<keyword evidence="3 10" id="KW-0997">Cell inner membrane</keyword>
<dbReference type="InterPro" id="IPR004843">
    <property type="entry name" value="Calcineurin-like_PHP"/>
</dbReference>
<evidence type="ECO:0000256" key="7">
    <source>
        <dbReference type="ARBA" id="ARBA00023098"/>
    </source>
</evidence>
<keyword evidence="7 10" id="KW-0443">Lipid metabolism</keyword>
<evidence type="ECO:0000256" key="8">
    <source>
        <dbReference type="ARBA" id="ARBA00023136"/>
    </source>
</evidence>
<name>A0A1S1NYB6_9GAMM</name>
<dbReference type="GO" id="GO:0019897">
    <property type="term" value="C:extrinsic component of plasma membrane"/>
    <property type="evidence" value="ECO:0007669"/>
    <property type="project" value="UniProtKB-UniRule"/>
</dbReference>
<keyword evidence="5 10" id="KW-0479">Metal-binding</keyword>
<comment type="pathway">
    <text evidence="10">Glycolipid biosynthesis; lipid IV(A) biosynthesis; lipid IV(A) from (3R)-3-hydroxytetradecanoyl-[acyl-carrier-protein] and UDP-N-acetyl-alpha-D-glucosamine: step 4/6.</text>
</comment>
<dbReference type="NCBIfam" id="TIGR01854">
    <property type="entry name" value="lipid_A_lpxH"/>
    <property type="match status" value="1"/>
</dbReference>
<evidence type="ECO:0000256" key="5">
    <source>
        <dbReference type="ARBA" id="ARBA00022723"/>
    </source>
</evidence>
<keyword evidence="12" id="KW-1185">Reference proteome</keyword>
<keyword evidence="8 10" id="KW-0472">Membrane</keyword>
<feature type="binding site" evidence="10">
    <location>
        <position position="79"/>
    </location>
    <ligand>
        <name>Mn(2+)</name>
        <dbReference type="ChEBI" id="CHEBI:29035"/>
        <label>2</label>
    </ligand>
</feature>
<dbReference type="KEGG" id="kuy:FY550_07660"/>
<dbReference type="STRING" id="657387.BH688_03900"/>
<organism evidence="11 12">
    <name type="scientific">Kushneria phosphatilytica</name>
    <dbReference type="NCBI Taxonomy" id="657387"/>
    <lineage>
        <taxon>Bacteria</taxon>
        <taxon>Pseudomonadati</taxon>
        <taxon>Pseudomonadota</taxon>
        <taxon>Gammaproteobacteria</taxon>
        <taxon>Oceanospirillales</taxon>
        <taxon>Halomonadaceae</taxon>
        <taxon>Kushneria</taxon>
    </lineage>
</organism>
<feature type="binding site" evidence="10">
    <location>
        <position position="41"/>
    </location>
    <ligand>
        <name>Mn(2+)</name>
        <dbReference type="ChEBI" id="CHEBI:29035"/>
        <label>1</label>
    </ligand>
</feature>
<dbReference type="UniPathway" id="UPA00359">
    <property type="reaction ID" value="UER00480"/>
</dbReference>
<feature type="binding site" evidence="10">
    <location>
        <position position="161"/>
    </location>
    <ligand>
        <name>substrate</name>
    </ligand>
</feature>
<dbReference type="OrthoDB" id="9783283at2"/>
<dbReference type="InterPro" id="IPR029052">
    <property type="entry name" value="Metallo-depent_PP-like"/>
</dbReference>
<dbReference type="GO" id="GO:0009245">
    <property type="term" value="P:lipid A biosynthetic process"/>
    <property type="evidence" value="ECO:0007669"/>
    <property type="project" value="UniProtKB-UniRule"/>
</dbReference>
<keyword evidence="9 10" id="KW-0464">Manganese</keyword>
<feature type="binding site" evidence="10">
    <location>
        <position position="41"/>
    </location>
    <ligand>
        <name>Mn(2+)</name>
        <dbReference type="ChEBI" id="CHEBI:29035"/>
        <label>2</label>
    </ligand>
</feature>
<feature type="binding site" evidence="10">
    <location>
        <position position="165"/>
    </location>
    <ligand>
        <name>substrate</name>
    </ligand>
</feature>
<dbReference type="SUPFAM" id="SSF56300">
    <property type="entry name" value="Metallo-dependent phosphatases"/>
    <property type="match status" value="1"/>
</dbReference>
<evidence type="ECO:0000256" key="4">
    <source>
        <dbReference type="ARBA" id="ARBA00022556"/>
    </source>
</evidence>
<evidence type="ECO:0000313" key="12">
    <source>
        <dbReference type="Proteomes" id="UP000322553"/>
    </source>
</evidence>
<evidence type="ECO:0000256" key="6">
    <source>
        <dbReference type="ARBA" id="ARBA00022801"/>
    </source>
</evidence>
<feature type="binding site" evidence="10">
    <location>
        <position position="8"/>
    </location>
    <ligand>
        <name>Mn(2+)</name>
        <dbReference type="ChEBI" id="CHEBI:29035"/>
        <label>1</label>
    </ligand>
</feature>
<comment type="function">
    <text evidence="10">Hydrolyzes the pyrophosphate bond of UDP-2,3-diacylglucosamine to yield 2,3-diacylglucosamine 1-phosphate (lipid X) and UMP by catalyzing the attack of water at the alpha-P atom. Involved in the biosynthesis of lipid A, a phosphorylated glycolipid that anchors the lipopolysaccharide to the outer membrane of the cell.</text>
</comment>
<accession>A0A1S1NYB6</accession>
<comment type="cofactor">
    <cofactor evidence="10">
        <name>Mn(2+)</name>
        <dbReference type="ChEBI" id="CHEBI:29035"/>
    </cofactor>
    <text evidence="10">Binds 2 Mn(2+) ions per subunit in a binuclear metal center.</text>
</comment>
<dbReference type="EC" id="3.6.1.54" evidence="10"/>
<keyword evidence="4 10" id="KW-0441">Lipid A biosynthesis</keyword>
<evidence type="ECO:0000256" key="2">
    <source>
        <dbReference type="ARBA" id="ARBA00022516"/>
    </source>
</evidence>
<dbReference type="GO" id="GO:0030145">
    <property type="term" value="F:manganese ion binding"/>
    <property type="evidence" value="ECO:0007669"/>
    <property type="project" value="UniProtKB-UniRule"/>
</dbReference>
<dbReference type="InterPro" id="IPR010138">
    <property type="entry name" value="UDP-diacylglucosamine_Hdrlase"/>
</dbReference>
<reference evidence="11 12" key="1">
    <citation type="submission" date="2019-08" db="EMBL/GenBank/DDBJ databases">
        <title>Complete genome sequence of Kushneria sp. YCWA18, a halophilic phosphate-solubilizing bacterium isolated from Daqiao saltern in China.</title>
        <authorList>
            <person name="Du G.-X."/>
            <person name="Qu L.-Y."/>
        </authorList>
    </citation>
    <scope>NUCLEOTIDE SEQUENCE [LARGE SCALE GENOMIC DNA]</scope>
    <source>
        <strain evidence="11 12">YCWA18</strain>
    </source>
</reference>
<dbReference type="GO" id="GO:0008758">
    <property type="term" value="F:UDP-2,3-diacylglucosamine hydrolase activity"/>
    <property type="evidence" value="ECO:0007669"/>
    <property type="project" value="UniProtKB-UniRule"/>
</dbReference>
<dbReference type="CDD" id="cd07398">
    <property type="entry name" value="MPP_YbbF-LpxH"/>
    <property type="match status" value="1"/>
</dbReference>
<comment type="similarity">
    <text evidence="10">Belongs to the LpxH family.</text>
</comment>
<dbReference type="Pfam" id="PF00149">
    <property type="entry name" value="Metallophos"/>
    <property type="match status" value="1"/>
</dbReference>
<keyword evidence="2 10" id="KW-0444">Lipid biosynthesis</keyword>
<proteinExistence type="inferred from homology"/>
<dbReference type="PANTHER" id="PTHR34990:SF1">
    <property type="entry name" value="UDP-2,3-DIACYLGLUCOSAMINE HYDROLASE"/>
    <property type="match status" value="1"/>
</dbReference>
<evidence type="ECO:0000256" key="1">
    <source>
        <dbReference type="ARBA" id="ARBA00022475"/>
    </source>
</evidence>
<dbReference type="RefSeq" id="WP_070977380.1">
    <property type="nucleotide sequence ID" value="NZ_CP043420.1"/>
</dbReference>
<keyword evidence="1 10" id="KW-1003">Cell membrane</keyword>
<dbReference type="AlphaFoldDB" id="A0A1S1NYB6"/>
<dbReference type="NCBIfam" id="NF003743">
    <property type="entry name" value="PRK05340.1"/>
    <property type="match status" value="1"/>
</dbReference>
<feature type="binding site" evidence="10">
    <location>
        <position position="196"/>
    </location>
    <ligand>
        <name>Mn(2+)</name>
        <dbReference type="ChEBI" id="CHEBI:29035"/>
        <label>2</label>
    </ligand>
</feature>
<dbReference type="HAMAP" id="MF_00575">
    <property type="entry name" value="LpxH"/>
    <property type="match status" value="1"/>
</dbReference>
<feature type="binding site" evidence="10">
    <location>
        <position position="123"/>
    </location>
    <ligand>
        <name>substrate</name>
    </ligand>
</feature>
<dbReference type="Gene3D" id="3.60.21.10">
    <property type="match status" value="1"/>
</dbReference>
<sequence length="246" mass="27836">MTTLFIADLHLHSGAPGIAEGFINYLRHRASGADALYILGDLFEGWIGDDGSGPFEERIIEALRECSDGGTNLYFMHGNRDFLIGEDFSRRTGALLLDEHETIELEDGRPALLMHGDSLCTMDREYMQFRAMTRDPEWQQRTLAMPLEQRQALAGQLREHSQSANQDKQDDIMDVTPQAVIDVMAEWNVDTLIHGHTHRPAEHDLTLPDGTPARRHVLGDWDESNGWQLRLEGNQLTLERFSLQGS</sequence>
<evidence type="ECO:0000256" key="10">
    <source>
        <dbReference type="HAMAP-Rule" id="MF_00575"/>
    </source>
</evidence>
<feature type="binding site" evidence="10">
    <location>
        <position position="198"/>
    </location>
    <ligand>
        <name>Mn(2+)</name>
        <dbReference type="ChEBI" id="CHEBI:29035"/>
        <label>1</label>
    </ligand>
</feature>
<protein>
    <recommendedName>
        <fullName evidence="10">UDP-2,3-diacylglucosamine hydrolase</fullName>
        <ecNumber evidence="10">3.6.1.54</ecNumber>
    </recommendedName>
    <alternativeName>
        <fullName evidence="10">UDP-2,3-diacylglucosamine diphosphatase</fullName>
    </alternativeName>
</protein>
<feature type="binding site" evidence="10">
    <location>
        <begin position="79"/>
        <end position="80"/>
    </location>
    <ligand>
        <name>substrate</name>
    </ligand>
</feature>
<dbReference type="PANTHER" id="PTHR34990">
    <property type="entry name" value="UDP-2,3-DIACYLGLUCOSAMINE HYDROLASE-RELATED"/>
    <property type="match status" value="1"/>
</dbReference>
<comment type="subcellular location">
    <subcellularLocation>
        <location evidence="10">Cell inner membrane</location>
        <topology evidence="10">Peripheral membrane protein</topology>
        <orientation evidence="10">Cytoplasmic side</orientation>
    </subcellularLocation>
</comment>
<feature type="binding site" evidence="10">
    <location>
        <position position="115"/>
    </location>
    <ligand>
        <name>Mn(2+)</name>
        <dbReference type="ChEBI" id="CHEBI:29035"/>
        <label>2</label>
    </ligand>
</feature>
<dbReference type="InterPro" id="IPR043461">
    <property type="entry name" value="LpxH-like"/>
</dbReference>